<comment type="caution">
    <text evidence="4">The sequence shown here is derived from an EMBL/GenBank/DDBJ whole genome shotgun (WGS) entry which is preliminary data.</text>
</comment>
<protein>
    <submittedName>
        <fullName evidence="4">UPF0319 protein</fullName>
    </submittedName>
</protein>
<comment type="similarity">
    <text evidence="1">Belongs to the UPF0319 family.</text>
</comment>
<keyword evidence="5" id="KW-1185">Reference proteome</keyword>
<reference evidence="4" key="1">
    <citation type="journal article" date="2014" name="Int. J. Syst. Evol. Microbiol.">
        <title>Complete genome sequence of Corynebacterium casei LMG S-19264T (=DSM 44701T), isolated from a smear-ripened cheese.</title>
        <authorList>
            <consortium name="US DOE Joint Genome Institute (JGI-PGF)"/>
            <person name="Walter F."/>
            <person name="Albersmeier A."/>
            <person name="Kalinowski J."/>
            <person name="Ruckert C."/>
        </authorList>
    </citation>
    <scope>NUCLEOTIDE SEQUENCE</scope>
    <source>
        <strain evidence="4">JCM 30804</strain>
    </source>
</reference>
<evidence type="ECO:0000256" key="2">
    <source>
        <dbReference type="ARBA" id="ARBA00022729"/>
    </source>
</evidence>
<evidence type="ECO:0000313" key="5">
    <source>
        <dbReference type="Proteomes" id="UP000613743"/>
    </source>
</evidence>
<dbReference type="Pfam" id="PF09829">
    <property type="entry name" value="DUF2057"/>
    <property type="match status" value="1"/>
</dbReference>
<keyword evidence="2 3" id="KW-0732">Signal</keyword>
<dbReference type="InterPro" id="IPR018635">
    <property type="entry name" value="UPF0319"/>
</dbReference>
<reference evidence="4" key="2">
    <citation type="submission" date="2020-09" db="EMBL/GenBank/DDBJ databases">
        <authorList>
            <person name="Sun Q."/>
            <person name="Ohkuma M."/>
        </authorList>
    </citation>
    <scope>NUCLEOTIDE SEQUENCE</scope>
    <source>
        <strain evidence="4">JCM 30804</strain>
    </source>
</reference>
<dbReference type="PANTHER" id="PTHR38108">
    <property type="entry name" value="UPF0319 PROTEIN YCCT"/>
    <property type="match status" value="1"/>
</dbReference>
<dbReference type="Proteomes" id="UP000613743">
    <property type="component" value="Unassembled WGS sequence"/>
</dbReference>
<dbReference type="EMBL" id="BMPZ01000002">
    <property type="protein sequence ID" value="GGI75398.1"/>
    <property type="molecule type" value="Genomic_DNA"/>
</dbReference>
<evidence type="ECO:0000256" key="1">
    <source>
        <dbReference type="ARBA" id="ARBA00008490"/>
    </source>
</evidence>
<gene>
    <name evidence="4" type="ORF">GCM10009332_11050</name>
</gene>
<dbReference type="AlphaFoldDB" id="A0A917JLM9"/>
<feature type="chain" id="PRO_5037228196" evidence="3">
    <location>
        <begin position="22"/>
        <end position="234"/>
    </location>
</feature>
<name>A0A917JLM9_9GAMM</name>
<accession>A0A917JLM9</accession>
<dbReference type="PANTHER" id="PTHR38108:SF1">
    <property type="entry name" value="UPF0319 PROTEIN YCCT"/>
    <property type="match status" value="1"/>
</dbReference>
<evidence type="ECO:0000256" key="3">
    <source>
        <dbReference type="SAM" id="SignalP"/>
    </source>
</evidence>
<dbReference type="RefSeq" id="WP_188918693.1">
    <property type="nucleotide sequence ID" value="NZ_BMPZ01000002.1"/>
</dbReference>
<feature type="signal peptide" evidence="3">
    <location>
        <begin position="1"/>
        <end position="21"/>
    </location>
</feature>
<organism evidence="4 5">
    <name type="scientific">Shewanella gelidii</name>
    <dbReference type="NCBI Taxonomy" id="1642821"/>
    <lineage>
        <taxon>Bacteria</taxon>
        <taxon>Pseudomonadati</taxon>
        <taxon>Pseudomonadota</taxon>
        <taxon>Gammaproteobacteria</taxon>
        <taxon>Alteromonadales</taxon>
        <taxon>Shewanellaceae</taxon>
        <taxon>Shewanella</taxon>
    </lineage>
</organism>
<evidence type="ECO:0000313" key="4">
    <source>
        <dbReference type="EMBL" id="GGI75398.1"/>
    </source>
</evidence>
<proteinExistence type="inferred from homology"/>
<sequence length="234" mass="25468">MKKLLSASAILALVSSTSVFAANLNIPMDFEYLALDGKKVKTSLFKHKADLDLTQGEHKIAIRYADMIDDDFNDSQSEVSSKPFVITIQVDGDHEYKLKPAEGEFVRNPHKFAEKPQIVIRRTDNGPVNYAVTQTNIEEKSYLSSVFGGDSNDQAEKHIVATTAAPTTAPTAPVAVVAPATAVAATATVAPISAPAVKAPAATDARAQQMLQYWWSQADEKTKKEFMSWAIQQL</sequence>